<dbReference type="Pfam" id="PF00400">
    <property type="entry name" value="WD40"/>
    <property type="match status" value="5"/>
</dbReference>
<reference evidence="4" key="1">
    <citation type="journal article" date="2022" name="G3 (Bethesda)">
        <title>High quality genome of the basidiomycete yeast Dioszegia hungarica PDD-24b-2 isolated from cloud water.</title>
        <authorList>
            <person name="Jarrige D."/>
            <person name="Haridas S."/>
            <person name="Bleykasten-Grosshans C."/>
            <person name="Joly M."/>
            <person name="Nadalig T."/>
            <person name="Sancelme M."/>
            <person name="Vuilleumier S."/>
            <person name="Grigoriev I.V."/>
            <person name="Amato P."/>
            <person name="Bringel F."/>
        </authorList>
    </citation>
    <scope>NUCLEOTIDE SEQUENCE</scope>
    <source>
        <strain evidence="4">PDD-24b-2</strain>
    </source>
</reference>
<dbReference type="InterPro" id="IPR020472">
    <property type="entry name" value="WD40_PAC1"/>
</dbReference>
<evidence type="ECO:0000313" key="4">
    <source>
        <dbReference type="EMBL" id="KAI9638915.1"/>
    </source>
</evidence>
<dbReference type="GeneID" id="77730986"/>
<accession>A0AA38HEN4</accession>
<evidence type="ECO:0000256" key="3">
    <source>
        <dbReference type="PROSITE-ProRule" id="PRU00221"/>
    </source>
</evidence>
<dbReference type="AlphaFoldDB" id="A0AA38HEN4"/>
<dbReference type="Gene3D" id="2.130.10.10">
    <property type="entry name" value="YVTN repeat-like/Quinoprotein amine dehydrogenase"/>
    <property type="match status" value="1"/>
</dbReference>
<keyword evidence="2" id="KW-0677">Repeat</keyword>
<keyword evidence="5" id="KW-1185">Reference proteome</keyword>
<protein>
    <submittedName>
        <fullName evidence="4">Poly(A)+ rna export protein</fullName>
    </submittedName>
</protein>
<dbReference type="InterPro" id="IPR015943">
    <property type="entry name" value="WD40/YVTN_repeat-like_dom_sf"/>
</dbReference>
<dbReference type="InterPro" id="IPR036322">
    <property type="entry name" value="WD40_repeat_dom_sf"/>
</dbReference>
<dbReference type="Proteomes" id="UP001164286">
    <property type="component" value="Unassembled WGS sequence"/>
</dbReference>
<dbReference type="SMART" id="SM00320">
    <property type="entry name" value="WD40"/>
    <property type="match status" value="4"/>
</dbReference>
<dbReference type="PROSITE" id="PS00678">
    <property type="entry name" value="WD_REPEATS_1"/>
    <property type="match status" value="1"/>
</dbReference>
<proteinExistence type="predicted"/>
<dbReference type="PROSITE" id="PS50082">
    <property type="entry name" value="WD_REPEATS_2"/>
    <property type="match status" value="3"/>
</dbReference>
<keyword evidence="1 3" id="KW-0853">WD repeat</keyword>
<evidence type="ECO:0000256" key="1">
    <source>
        <dbReference type="ARBA" id="ARBA00022574"/>
    </source>
</evidence>
<sequence>MSAGDLSLQPPSDGISALAFSSDSSKLLVASWDGTIQLHNLGGAPQPPMIMAHPAAVLAICFGTSPMTGFSGGLDKRVRQWDFHSGQCRVLGKHDDAISSIVWCTEFNVLVTTSWDATLKVWDINAAEGAPALRSSHALPAKAYTLSYAPSTQTLLVSMAHRNMMLFKLADLAASQAQAKSGDGNEAKETLGERREGALKFMTRSVACMADGKGWASGSIEGRIAVEYVDPSPEAQASKYAFRAHRQPIDGVDHAYPINAIAYHPIHNTFATGGSDGHISIWDHTAKKRMKAYPKYPTSVSALAFSPDGKKLAIGCSYEHDNALSGPEEKGRVLVLIKETVMDDCKPKVKA</sequence>
<feature type="repeat" description="WD" evidence="3">
    <location>
        <begin position="91"/>
        <end position="132"/>
    </location>
</feature>
<dbReference type="PROSITE" id="PS50294">
    <property type="entry name" value="WD_REPEATS_REGION"/>
    <property type="match status" value="2"/>
</dbReference>
<evidence type="ECO:0000313" key="5">
    <source>
        <dbReference type="Proteomes" id="UP001164286"/>
    </source>
</evidence>
<dbReference type="InterPro" id="IPR001680">
    <property type="entry name" value="WD40_rpt"/>
</dbReference>
<dbReference type="SUPFAM" id="SSF50978">
    <property type="entry name" value="WD40 repeat-like"/>
    <property type="match status" value="1"/>
</dbReference>
<dbReference type="InterPro" id="IPR019775">
    <property type="entry name" value="WD40_repeat_CS"/>
</dbReference>
<evidence type="ECO:0000256" key="2">
    <source>
        <dbReference type="ARBA" id="ARBA00022737"/>
    </source>
</evidence>
<name>A0AA38HEN4_9TREE</name>
<dbReference type="PANTHER" id="PTHR10971">
    <property type="entry name" value="MRNA EXPORT FACTOR AND BUB3"/>
    <property type="match status" value="1"/>
</dbReference>
<comment type="caution">
    <text evidence="4">The sequence shown here is derived from an EMBL/GenBank/DDBJ whole genome shotgun (WGS) entry which is preliminary data.</text>
</comment>
<feature type="repeat" description="WD" evidence="3">
    <location>
        <begin position="50"/>
        <end position="91"/>
    </location>
</feature>
<dbReference type="RefSeq" id="XP_052948692.1">
    <property type="nucleotide sequence ID" value="XM_053091781.1"/>
</dbReference>
<organism evidence="4 5">
    <name type="scientific">Dioszegia hungarica</name>
    <dbReference type="NCBI Taxonomy" id="4972"/>
    <lineage>
        <taxon>Eukaryota</taxon>
        <taxon>Fungi</taxon>
        <taxon>Dikarya</taxon>
        <taxon>Basidiomycota</taxon>
        <taxon>Agaricomycotina</taxon>
        <taxon>Tremellomycetes</taxon>
        <taxon>Tremellales</taxon>
        <taxon>Bulleribasidiaceae</taxon>
        <taxon>Dioszegia</taxon>
    </lineage>
</organism>
<dbReference type="PRINTS" id="PR00320">
    <property type="entry name" value="GPROTEINBRPT"/>
</dbReference>
<feature type="repeat" description="WD" evidence="3">
    <location>
        <begin position="251"/>
        <end position="292"/>
    </location>
</feature>
<gene>
    <name evidence="4" type="ORF">MKK02DRAFT_41942</name>
</gene>
<dbReference type="EMBL" id="JAKWFO010000002">
    <property type="protein sequence ID" value="KAI9638915.1"/>
    <property type="molecule type" value="Genomic_DNA"/>
</dbReference>